<sequence length="53" mass="6516">MANQKRKDVQRDIDYLKRQKAEHERQAKAAEKKLKEKQIQQQRLRREGQELEL</sequence>
<name>A0A0R1XCL6_9LACO</name>
<evidence type="ECO:0000313" key="2">
    <source>
        <dbReference type="EMBL" id="KRM25142.1"/>
    </source>
</evidence>
<evidence type="ECO:0000256" key="1">
    <source>
        <dbReference type="SAM" id="MobiDB-lite"/>
    </source>
</evidence>
<evidence type="ECO:0000313" key="3">
    <source>
        <dbReference type="Proteomes" id="UP000050949"/>
    </source>
</evidence>
<proteinExistence type="predicted"/>
<feature type="region of interest" description="Disordered" evidence="1">
    <location>
        <begin position="1"/>
        <end position="53"/>
    </location>
</feature>
<dbReference type="RefSeq" id="WP_155827929.1">
    <property type="nucleotide sequence ID" value="NZ_AUEH01000046.1"/>
</dbReference>
<organism evidence="2 3">
    <name type="scientific">Schleiferilactobacillus harbinensis DSM 16991</name>
    <dbReference type="NCBI Taxonomy" id="1122147"/>
    <lineage>
        <taxon>Bacteria</taxon>
        <taxon>Bacillati</taxon>
        <taxon>Bacillota</taxon>
        <taxon>Bacilli</taxon>
        <taxon>Lactobacillales</taxon>
        <taxon>Lactobacillaceae</taxon>
        <taxon>Schleiferilactobacillus</taxon>
    </lineage>
</organism>
<dbReference type="AlphaFoldDB" id="A0A0R1XCL6"/>
<protein>
    <submittedName>
        <fullName evidence="2">Uncharacterized protein</fullName>
    </submittedName>
</protein>
<dbReference type="EMBL" id="AZFW01000126">
    <property type="protein sequence ID" value="KRM25142.1"/>
    <property type="molecule type" value="Genomic_DNA"/>
</dbReference>
<comment type="caution">
    <text evidence="2">The sequence shown here is derived from an EMBL/GenBank/DDBJ whole genome shotgun (WGS) entry which is preliminary data.</text>
</comment>
<accession>A0A0R1XCL6</accession>
<dbReference type="Proteomes" id="UP000050949">
    <property type="component" value="Unassembled WGS sequence"/>
</dbReference>
<dbReference type="PATRIC" id="fig|1122147.4.peg.1119"/>
<reference evidence="2 3" key="1">
    <citation type="journal article" date="2015" name="Genome Announc.">
        <title>Expanding the biotechnology potential of lactobacilli through comparative genomics of 213 strains and associated genera.</title>
        <authorList>
            <person name="Sun Z."/>
            <person name="Harris H.M."/>
            <person name="McCann A."/>
            <person name="Guo C."/>
            <person name="Argimon S."/>
            <person name="Zhang W."/>
            <person name="Yang X."/>
            <person name="Jeffery I.B."/>
            <person name="Cooney J.C."/>
            <person name="Kagawa T.F."/>
            <person name="Liu W."/>
            <person name="Song Y."/>
            <person name="Salvetti E."/>
            <person name="Wrobel A."/>
            <person name="Rasinkangas P."/>
            <person name="Parkhill J."/>
            <person name="Rea M.C."/>
            <person name="O'Sullivan O."/>
            <person name="Ritari J."/>
            <person name="Douillard F.P."/>
            <person name="Paul Ross R."/>
            <person name="Yang R."/>
            <person name="Briner A.E."/>
            <person name="Felis G.E."/>
            <person name="de Vos W.M."/>
            <person name="Barrangou R."/>
            <person name="Klaenhammer T.R."/>
            <person name="Caufield P.W."/>
            <person name="Cui Y."/>
            <person name="Zhang H."/>
            <person name="O'Toole P.W."/>
        </authorList>
    </citation>
    <scope>NUCLEOTIDE SEQUENCE [LARGE SCALE GENOMIC DNA]</scope>
    <source>
        <strain evidence="2 3">DSM 16991</strain>
    </source>
</reference>
<gene>
    <name evidence="2" type="ORF">FC91_GL001079</name>
</gene>